<gene>
    <name evidence="4" type="primary">LOC114077556</name>
</gene>
<organism evidence="3 4">
    <name type="scientific">Solanum pennellii</name>
    <name type="common">Tomato</name>
    <name type="synonym">Lycopersicon pennellii</name>
    <dbReference type="NCBI Taxonomy" id="28526"/>
    <lineage>
        <taxon>Eukaryota</taxon>
        <taxon>Viridiplantae</taxon>
        <taxon>Streptophyta</taxon>
        <taxon>Embryophyta</taxon>
        <taxon>Tracheophyta</taxon>
        <taxon>Spermatophyta</taxon>
        <taxon>Magnoliopsida</taxon>
        <taxon>eudicotyledons</taxon>
        <taxon>Gunneridae</taxon>
        <taxon>Pentapetalae</taxon>
        <taxon>asterids</taxon>
        <taxon>lamiids</taxon>
        <taxon>Solanales</taxon>
        <taxon>Solanaceae</taxon>
        <taxon>Solanoideae</taxon>
        <taxon>Solaneae</taxon>
        <taxon>Solanum</taxon>
        <taxon>Solanum subgen. Lycopersicon</taxon>
    </lineage>
</organism>
<dbReference type="GeneID" id="114077556"/>
<name>A0ABM1VCL7_SOLPN</name>
<evidence type="ECO:0000256" key="1">
    <source>
        <dbReference type="SAM" id="MobiDB-lite"/>
    </source>
</evidence>
<evidence type="ECO:0000313" key="3">
    <source>
        <dbReference type="Proteomes" id="UP000694930"/>
    </source>
</evidence>
<feature type="region of interest" description="Disordered" evidence="1">
    <location>
        <begin position="1"/>
        <end position="30"/>
    </location>
</feature>
<reference evidence="4" key="2">
    <citation type="submission" date="2025-08" db="UniProtKB">
        <authorList>
            <consortium name="RefSeq"/>
        </authorList>
    </citation>
    <scope>IDENTIFICATION</scope>
</reference>
<dbReference type="Pfam" id="PF05678">
    <property type="entry name" value="VQ"/>
    <property type="match status" value="1"/>
</dbReference>
<proteinExistence type="predicted"/>
<dbReference type="PANTHER" id="PTHR33143">
    <property type="entry name" value="F16F4.1 PROTEIN-RELATED"/>
    <property type="match status" value="1"/>
</dbReference>
<dbReference type="RefSeq" id="XP_027773485.1">
    <property type="nucleotide sequence ID" value="XM_027917684.1"/>
</dbReference>
<keyword evidence="3" id="KW-1185">Reference proteome</keyword>
<dbReference type="PANTHER" id="PTHR33143:SF63">
    <property type="entry name" value="F16F4.1 PROTEIN"/>
    <property type="match status" value="1"/>
</dbReference>
<feature type="compositionally biased region" description="Polar residues" evidence="1">
    <location>
        <begin position="8"/>
        <end position="17"/>
    </location>
</feature>
<feature type="domain" description="VQ" evidence="2">
    <location>
        <begin position="90"/>
        <end position="114"/>
    </location>
</feature>
<dbReference type="InterPro" id="IPR039607">
    <property type="entry name" value="VQ_8/17/18/20/21/25"/>
</dbReference>
<sequence>MNHAQFYHHTNSNQAIVNNNNNNNNLSSPLKINKASHHIKKSLSNSLPSSSSSSSLYNTVAATTSTTIIPHQQQQQQQQQQQRQPVIIYTHSPKVIHTHPRDFKALVQKLTGLSPEEFSSSPQSMPMPQYHPKSEPINEEMDHDPIMGAENCFGDLRLSDEQNHYHRNNMTNINTNINEKCDLLMNDDNDSVVTDENNEFNGSSCIGDNSSASCYVPRNPIFDLPIINDYKDTNNNNNNDFSNYNYNNNMNSLSDSPSFFDTNFTPFDPNPITNSSDYFFSDQQLSNYTDSLFSMPSMRNSFSSSSSESIKELPDF</sequence>
<protein>
    <submittedName>
        <fullName evidence="4">Mediator of RNA polymerase II transcription subunit 26</fullName>
    </submittedName>
</protein>
<evidence type="ECO:0000259" key="2">
    <source>
        <dbReference type="Pfam" id="PF05678"/>
    </source>
</evidence>
<accession>A0ABM1VCL7</accession>
<evidence type="ECO:0000313" key="4">
    <source>
        <dbReference type="RefSeq" id="XP_027773485.1"/>
    </source>
</evidence>
<dbReference type="Proteomes" id="UP000694930">
    <property type="component" value="Chromosome 6"/>
</dbReference>
<dbReference type="InterPro" id="IPR008889">
    <property type="entry name" value="VQ"/>
</dbReference>
<reference evidence="3" key="1">
    <citation type="journal article" date="2014" name="Nat. Genet.">
        <title>The genome of the stress-tolerant wild tomato species Solanum pennellii.</title>
        <authorList>
            <person name="Bolger A."/>
            <person name="Scossa F."/>
            <person name="Bolger M.E."/>
            <person name="Lanz C."/>
            <person name="Maumus F."/>
            <person name="Tohge T."/>
            <person name="Quesneville H."/>
            <person name="Alseekh S."/>
            <person name="Sorensen I."/>
            <person name="Lichtenstein G."/>
            <person name="Fich E.A."/>
            <person name="Conte M."/>
            <person name="Keller H."/>
            <person name="Schneeberger K."/>
            <person name="Schwacke R."/>
            <person name="Ofner I."/>
            <person name="Vrebalov J."/>
            <person name="Xu Y."/>
            <person name="Osorio S."/>
            <person name="Aflitos S.A."/>
            <person name="Schijlen E."/>
            <person name="Jimenez-Gomez J.M."/>
            <person name="Ryngajllo M."/>
            <person name="Kimura S."/>
            <person name="Kumar R."/>
            <person name="Koenig D."/>
            <person name="Headland L.R."/>
            <person name="Maloof J.N."/>
            <person name="Sinha N."/>
            <person name="van Ham R.C."/>
            <person name="Lankhorst R.K."/>
            <person name="Mao L."/>
            <person name="Vogel A."/>
            <person name="Arsova B."/>
            <person name="Panstruga R."/>
            <person name="Fei Z."/>
            <person name="Rose J.K."/>
            <person name="Zamir D."/>
            <person name="Carrari F."/>
            <person name="Giovannoni J.J."/>
            <person name="Weigel D."/>
            <person name="Usadel B."/>
            <person name="Fernie A.R."/>
        </authorList>
    </citation>
    <scope>NUCLEOTIDE SEQUENCE [LARGE SCALE GENOMIC DNA]</scope>
    <source>
        <strain evidence="3">cv. LA0716</strain>
    </source>
</reference>